<evidence type="ECO:0000313" key="3">
    <source>
        <dbReference type="EMBL" id="SVC22717.1"/>
    </source>
</evidence>
<accession>A0A382KIC0</accession>
<dbReference type="PANTHER" id="PTHR48101:SF1">
    <property type="entry name" value="METHYLMALONYL-COA MUTASE, LARGE SUBUNIT"/>
    <property type="match status" value="1"/>
</dbReference>
<proteinExistence type="predicted"/>
<dbReference type="Pfam" id="PF01642">
    <property type="entry name" value="MM_CoA_mutase"/>
    <property type="match status" value="1"/>
</dbReference>
<dbReference type="InterPro" id="IPR006099">
    <property type="entry name" value="MeMalonylCoA_mutase_a/b_cat"/>
</dbReference>
<dbReference type="PANTHER" id="PTHR48101">
    <property type="entry name" value="METHYLMALONYL-COA MUTASE, MITOCHONDRIAL-RELATED"/>
    <property type="match status" value="1"/>
</dbReference>
<feature type="non-terminal residue" evidence="3">
    <location>
        <position position="102"/>
    </location>
</feature>
<organism evidence="3">
    <name type="scientific">marine metagenome</name>
    <dbReference type="NCBI Taxonomy" id="408172"/>
    <lineage>
        <taxon>unclassified sequences</taxon>
        <taxon>metagenomes</taxon>
        <taxon>ecological metagenomes</taxon>
    </lineage>
</organism>
<dbReference type="EMBL" id="UINC01080092">
    <property type="protein sequence ID" value="SVC22717.1"/>
    <property type="molecule type" value="Genomic_DNA"/>
</dbReference>
<feature type="domain" description="Methylmalonyl-CoA mutase alpha/beta chain catalytic" evidence="2">
    <location>
        <begin position="13"/>
        <end position="102"/>
    </location>
</feature>
<dbReference type="Gene3D" id="3.20.20.240">
    <property type="entry name" value="Methylmalonyl-CoA mutase"/>
    <property type="match status" value="1"/>
</dbReference>
<evidence type="ECO:0000259" key="2">
    <source>
        <dbReference type="Pfam" id="PF01642"/>
    </source>
</evidence>
<gene>
    <name evidence="3" type="ORF">METZ01_LOCUS275571</name>
</gene>
<feature type="region of interest" description="Disordered" evidence="1">
    <location>
        <begin position="1"/>
        <end position="40"/>
    </location>
</feature>
<protein>
    <recommendedName>
        <fullName evidence="2">Methylmalonyl-CoA mutase alpha/beta chain catalytic domain-containing protein</fullName>
    </recommendedName>
</protein>
<dbReference type="GO" id="GO:0016866">
    <property type="term" value="F:intramolecular transferase activity"/>
    <property type="evidence" value="ECO:0007669"/>
    <property type="project" value="InterPro"/>
</dbReference>
<sequence>MTKEKVKPKQFVTDSNIPVKPVYSKSKNSTESPGKYPFTRGIHSGMYRDRLWTMRQYSGFGDAAQSNKRYKFMLDSGQTGLSMAFDLPTQIGHDPDSSRAEG</sequence>
<dbReference type="InterPro" id="IPR016176">
    <property type="entry name" value="Cbl-dep_enz_cat"/>
</dbReference>
<dbReference type="SUPFAM" id="SSF51703">
    <property type="entry name" value="Cobalamin (vitamin B12)-dependent enzymes"/>
    <property type="match status" value="1"/>
</dbReference>
<reference evidence="3" key="1">
    <citation type="submission" date="2018-05" db="EMBL/GenBank/DDBJ databases">
        <authorList>
            <person name="Lanie J.A."/>
            <person name="Ng W.-L."/>
            <person name="Kazmierczak K.M."/>
            <person name="Andrzejewski T.M."/>
            <person name="Davidsen T.M."/>
            <person name="Wayne K.J."/>
            <person name="Tettelin H."/>
            <person name="Glass J.I."/>
            <person name="Rusch D."/>
            <person name="Podicherti R."/>
            <person name="Tsui H.-C.T."/>
            <person name="Winkler M.E."/>
        </authorList>
    </citation>
    <scope>NUCLEOTIDE SEQUENCE</scope>
</reference>
<name>A0A382KIC0_9ZZZZ</name>
<evidence type="ECO:0000256" key="1">
    <source>
        <dbReference type="SAM" id="MobiDB-lite"/>
    </source>
</evidence>
<dbReference type="GO" id="GO:0031419">
    <property type="term" value="F:cobalamin binding"/>
    <property type="evidence" value="ECO:0007669"/>
    <property type="project" value="InterPro"/>
</dbReference>
<dbReference type="AlphaFoldDB" id="A0A382KIC0"/>